<accession>A0A6N8JAJ3</accession>
<keyword evidence="2" id="KW-1185">Reference proteome</keyword>
<evidence type="ECO:0008006" key="3">
    <source>
        <dbReference type="Google" id="ProtNLM"/>
    </source>
</evidence>
<name>A0A6N8JAJ3_9BACT</name>
<gene>
    <name evidence="1" type="ORF">GO495_17065</name>
</gene>
<evidence type="ECO:0000313" key="2">
    <source>
        <dbReference type="Proteomes" id="UP000468388"/>
    </source>
</evidence>
<dbReference type="EMBL" id="WRXO01000004">
    <property type="protein sequence ID" value="MVT42305.1"/>
    <property type="molecule type" value="Genomic_DNA"/>
</dbReference>
<dbReference type="Proteomes" id="UP000468388">
    <property type="component" value="Unassembled WGS sequence"/>
</dbReference>
<sequence>MNGLLNKGTLGATFLMAAAMLSGFRTVNGKMHLHGITTATDKTVITYNADKSIAKLVSTHKTSDESYVVARIPVYENGRLVKTLFTDGDESDAPVLFSTFTYSSKGLVEKINYYEDNVVNAYDSLVYNNTGKITARYFFSKQEGKNGFESHNCQLYTWNAQGNISSMENMGRLNDKAEFVLSSGISYKYDSKPNAQQSIPVLSYIIDVTPANLSANNIISETITAVAGNAIVNNYAYTYNASQYPVKVTATYDGGKETVATELEWAE</sequence>
<dbReference type="AlphaFoldDB" id="A0A6N8JAJ3"/>
<dbReference type="RefSeq" id="WP_157300928.1">
    <property type="nucleotide sequence ID" value="NZ_BAAAZB010000005.1"/>
</dbReference>
<organism evidence="1 2">
    <name type="scientific">Chitinophaga oryziterrae</name>
    <dbReference type="NCBI Taxonomy" id="1031224"/>
    <lineage>
        <taxon>Bacteria</taxon>
        <taxon>Pseudomonadati</taxon>
        <taxon>Bacteroidota</taxon>
        <taxon>Chitinophagia</taxon>
        <taxon>Chitinophagales</taxon>
        <taxon>Chitinophagaceae</taxon>
        <taxon>Chitinophaga</taxon>
    </lineage>
</organism>
<comment type="caution">
    <text evidence="1">The sequence shown here is derived from an EMBL/GenBank/DDBJ whole genome shotgun (WGS) entry which is preliminary data.</text>
</comment>
<protein>
    <recommendedName>
        <fullName evidence="3">DUF4595 domain-containing protein</fullName>
    </recommendedName>
</protein>
<reference evidence="1 2" key="1">
    <citation type="submission" date="2019-12" db="EMBL/GenBank/DDBJ databases">
        <title>The draft genomic sequence of strain Chitinophaga oryziterrae JCM 16595.</title>
        <authorList>
            <person name="Zhang X."/>
        </authorList>
    </citation>
    <scope>NUCLEOTIDE SEQUENCE [LARGE SCALE GENOMIC DNA]</scope>
    <source>
        <strain evidence="1 2">JCM 16595</strain>
    </source>
</reference>
<evidence type="ECO:0000313" key="1">
    <source>
        <dbReference type="EMBL" id="MVT42305.1"/>
    </source>
</evidence>
<dbReference type="OrthoDB" id="664300at2"/>
<proteinExistence type="predicted"/>